<evidence type="ECO:0000313" key="3">
    <source>
        <dbReference type="Proteomes" id="UP000621799"/>
    </source>
</evidence>
<name>A0A928W0D1_9CYAN</name>
<dbReference type="Proteomes" id="UP000621799">
    <property type="component" value="Unassembled WGS sequence"/>
</dbReference>
<proteinExistence type="predicted"/>
<comment type="caution">
    <text evidence="2">The sequence shown here is derived from an EMBL/GenBank/DDBJ whole genome shotgun (WGS) entry which is preliminary data.</text>
</comment>
<gene>
    <name evidence="2" type="ORF">IQ235_12310</name>
</gene>
<protein>
    <submittedName>
        <fullName evidence="2">Uncharacterized protein</fullName>
    </submittedName>
</protein>
<evidence type="ECO:0000256" key="1">
    <source>
        <dbReference type="SAM" id="Phobius"/>
    </source>
</evidence>
<sequence length="69" mass="7505">MSPLFAIALISALVAAYLYLNLSEEVPRMCALGIVAICFVLDLVLAPWPIQLVILTLVLVVPRKLMAPN</sequence>
<dbReference type="EMBL" id="JADEXN010000212">
    <property type="protein sequence ID" value="MBE9041563.1"/>
    <property type="molecule type" value="Genomic_DNA"/>
</dbReference>
<dbReference type="AlphaFoldDB" id="A0A928W0D1"/>
<keyword evidence="1" id="KW-0812">Transmembrane</keyword>
<evidence type="ECO:0000313" key="2">
    <source>
        <dbReference type="EMBL" id="MBE9041563.1"/>
    </source>
</evidence>
<accession>A0A928W0D1</accession>
<keyword evidence="1" id="KW-1133">Transmembrane helix</keyword>
<reference evidence="2" key="1">
    <citation type="submission" date="2020-10" db="EMBL/GenBank/DDBJ databases">
        <authorList>
            <person name="Castelo-Branco R."/>
            <person name="Eusebio N."/>
            <person name="Adriana R."/>
            <person name="Vieira A."/>
            <person name="Brugerolle De Fraissinette N."/>
            <person name="Rezende De Castro R."/>
            <person name="Schneider M.P."/>
            <person name="Vasconcelos V."/>
            <person name="Leao P.N."/>
        </authorList>
    </citation>
    <scope>NUCLEOTIDE SEQUENCE</scope>
    <source>
        <strain evidence="2">LEGE 11467</strain>
    </source>
</reference>
<feature type="transmembrane region" description="Helical" evidence="1">
    <location>
        <begin position="32"/>
        <end position="61"/>
    </location>
</feature>
<organism evidence="2 3">
    <name type="scientific">Zarconia navalis LEGE 11467</name>
    <dbReference type="NCBI Taxonomy" id="1828826"/>
    <lineage>
        <taxon>Bacteria</taxon>
        <taxon>Bacillati</taxon>
        <taxon>Cyanobacteriota</taxon>
        <taxon>Cyanophyceae</taxon>
        <taxon>Oscillatoriophycideae</taxon>
        <taxon>Oscillatoriales</taxon>
        <taxon>Oscillatoriales incertae sedis</taxon>
        <taxon>Zarconia</taxon>
        <taxon>Zarconia navalis</taxon>
    </lineage>
</organism>
<keyword evidence="3" id="KW-1185">Reference proteome</keyword>
<dbReference type="RefSeq" id="WP_264321766.1">
    <property type="nucleotide sequence ID" value="NZ_JADEXN010000212.1"/>
</dbReference>
<keyword evidence="1" id="KW-0472">Membrane</keyword>